<feature type="compositionally biased region" description="Acidic residues" evidence="1">
    <location>
        <begin position="264"/>
        <end position="279"/>
    </location>
</feature>
<proteinExistence type="predicted"/>
<dbReference type="Proteomes" id="UP001140502">
    <property type="component" value="Unassembled WGS sequence"/>
</dbReference>
<dbReference type="AlphaFoldDB" id="A0A9W9BQR3"/>
<sequence length="279" mass="31527">MSNRKRPISVSEELRDQLEGHLDDLVKAGEVALPPGKRIRLNPDGIPKVVEIPAPAISEKRIHQLYRHIACDSSTPSSEWGVMHNLLEDLMSDEELRAACTHIKILYCIEAVQKLVVEDFQSLIDLAQVLNASPASIKNTNFAVDLPRLVGRILGEGPKRSVVQNEDKILEMLAGLEKSHCGVYVLINQIRRYHHCASVNHGQQYDLGQRAAHCLQALVAIMRPYDPRKKMDHKVFRSLRERVDGIRRGNREASTDIENKVDYEVEDETEDETEDGTEV</sequence>
<evidence type="ECO:0000256" key="1">
    <source>
        <dbReference type="SAM" id="MobiDB-lite"/>
    </source>
</evidence>
<feature type="region of interest" description="Disordered" evidence="1">
    <location>
        <begin position="247"/>
        <end position="279"/>
    </location>
</feature>
<name>A0A9W9BQR3_9HYPO</name>
<dbReference type="EMBL" id="JAPEUR010000059">
    <property type="protein sequence ID" value="KAJ4324458.1"/>
    <property type="molecule type" value="Genomic_DNA"/>
</dbReference>
<feature type="compositionally biased region" description="Basic and acidic residues" evidence="1">
    <location>
        <begin position="247"/>
        <end position="263"/>
    </location>
</feature>
<comment type="caution">
    <text evidence="2">The sequence shown here is derived from an EMBL/GenBank/DDBJ whole genome shotgun (WGS) entry which is preliminary data.</text>
</comment>
<reference evidence="2" key="1">
    <citation type="submission" date="2022-10" db="EMBL/GenBank/DDBJ databases">
        <title>Tapping the CABI collections for fungal endophytes: first genome assemblies for Collariella, Neodidymelliopsis, Ascochyta clinopodiicola, Didymella pomorum, Didymosphaeria variabile, Neocosmospora piperis and Neocucurbitaria cava.</title>
        <authorList>
            <person name="Hill R."/>
        </authorList>
    </citation>
    <scope>NUCLEOTIDE SEQUENCE</scope>
    <source>
        <strain evidence="2">IMI 366586</strain>
    </source>
</reference>
<gene>
    <name evidence="2" type="ORF">N0V84_003882</name>
</gene>
<organism evidence="2 3">
    <name type="scientific">Fusarium piperis</name>
    <dbReference type="NCBI Taxonomy" id="1435070"/>
    <lineage>
        <taxon>Eukaryota</taxon>
        <taxon>Fungi</taxon>
        <taxon>Dikarya</taxon>
        <taxon>Ascomycota</taxon>
        <taxon>Pezizomycotina</taxon>
        <taxon>Sordariomycetes</taxon>
        <taxon>Hypocreomycetidae</taxon>
        <taxon>Hypocreales</taxon>
        <taxon>Nectriaceae</taxon>
        <taxon>Fusarium</taxon>
        <taxon>Fusarium solani species complex</taxon>
    </lineage>
</organism>
<keyword evidence="3" id="KW-1185">Reference proteome</keyword>
<evidence type="ECO:0000313" key="3">
    <source>
        <dbReference type="Proteomes" id="UP001140502"/>
    </source>
</evidence>
<accession>A0A9W9BQR3</accession>
<evidence type="ECO:0000313" key="2">
    <source>
        <dbReference type="EMBL" id="KAJ4324458.1"/>
    </source>
</evidence>
<dbReference type="OrthoDB" id="5052024at2759"/>
<protein>
    <submittedName>
        <fullName evidence="2">Uncharacterized protein</fullName>
    </submittedName>
</protein>